<dbReference type="PIR" id="G86485">
    <property type="entry name" value="G86485"/>
</dbReference>
<evidence type="ECO:0000313" key="2">
    <source>
        <dbReference type="EMBL" id="AAF06085.1"/>
    </source>
</evidence>
<dbReference type="PANTHER" id="PTHR48258">
    <property type="entry name" value="DUF4218 DOMAIN-CONTAINING PROTEIN-RELATED"/>
    <property type="match status" value="1"/>
</dbReference>
<sequence length="206" mass="23939">MVADSLLWFNDQSYFLAYVLFRGYIFHIYDHEKDKKNAKFGLCVKNTLSSKSSGEHDFYGVLREILEIHYHGPVHLHIVVFKCDRYDTTIGEGVRINRSGIIDVNVAKSYGKYDPFILVSQADHVCYVPYPRKTKKNDQQWNATVVIQPRGKILLNQNLDFIAMQHEKLVQMSSSIRYKGSYFMLLLTSLTLERDAAETTRYFDGH</sequence>
<reference evidence="2" key="1">
    <citation type="submission" date="1999-10" db="EMBL/GenBank/DDBJ databases">
        <title>Arabidopsis thaliana chromosome 1 BAC F28J9 sequence.</title>
        <authorList>
            <person name="Schwartz J.R."/>
            <person name="Yu G."/>
            <person name="Toriumi M."/>
            <person name="Lenz C."/>
            <person name="Liu S."/>
            <person name="Lee J.M."/>
            <person name="Li J."/>
            <person name="Gonzalez A."/>
            <person name="Liu A."/>
            <person name="Liu K."/>
            <person name="Sakano H."/>
            <person name="Vaysberg M."/>
            <person name="Chin C."/>
            <person name="Choi E."/>
            <person name="Chiou J."/>
            <person name="Altafi H."/>
            <person name="Araujo R."/>
            <person name="Brooks S."/>
            <person name="Buehler E."/>
            <person name="Chao Q."/>
            <person name="Conn L."/>
            <person name="Conway A."/>
            <person name="Dunn P."/>
            <person name="Hansen N."/>
            <person name="Howng B."/>
            <person name="Huizar L."/>
            <person name="Johnson-Hopson C."/>
            <person name="Khan S."/>
            <person name="Kim C."/>
            <person name="Lam B."/>
            <person name="Nguyen M."/>
            <person name="Palm C."/>
            <person name="Rowley D."/>
            <person name="Shinn P."/>
            <person name="Southwick A."/>
            <person name="Tambunga G."/>
            <person name="Walker M."/>
            <person name="Davis R.W."/>
            <person name="Ecker J.R."/>
            <person name="Federspiel N.A."/>
            <person name="Theologis A."/>
        </authorList>
    </citation>
    <scope>NUCLEOTIDE SEQUENCE</scope>
</reference>
<dbReference type="EMBL" id="AC007918">
    <property type="protein sequence ID" value="AAF06085.1"/>
    <property type="molecule type" value="Genomic_DNA"/>
</dbReference>
<dbReference type="Pfam" id="PF13952">
    <property type="entry name" value="DUF4216"/>
    <property type="match status" value="1"/>
</dbReference>
<reference key="3">
    <citation type="journal article" date="2000" name="Nature">
        <title>Sequence and analysis of chromosome 1 of the plant Arabidopsis thaliana.</title>
        <authorList>
            <person name="Theologis A."/>
            <person name="Ecker J.R."/>
            <person name="Palm C.J."/>
            <person name="Federspiel N.A."/>
            <person name="Kaul S."/>
            <person name="White O."/>
            <person name="Alonso J."/>
            <person name="Altafi H."/>
            <person name="Araujo R."/>
            <person name="Bowman C.L."/>
            <person name="Brooks S.Y."/>
            <person name="Buehler E."/>
            <person name="Chan A."/>
            <person name="Chao Q."/>
            <person name="Chen H."/>
            <person name="Cheuk R.F."/>
            <person name="Chin C.W."/>
            <person name="Chung M.K."/>
            <person name="Conn L."/>
            <person name="Conway A.B."/>
            <person name="Conway A.R."/>
            <person name="Creasy T.H."/>
            <person name="Dewar K."/>
            <person name="Dunn P."/>
            <person name="Etgu P."/>
            <person name="Feldblyum T.V."/>
            <person name="Feng J."/>
            <person name="Fong B."/>
            <person name="Fujii C.Y."/>
            <person name="Gill J.E."/>
            <person name="Goldsmith A.D."/>
            <person name="Haas B."/>
            <person name="Hansen N.F."/>
            <person name="Hughes B."/>
            <person name="Huizar L."/>
            <person name="Hunter J.L."/>
            <person name="Jenkins J."/>
            <person name="Johnson-Hopson C."/>
            <person name="Khan S."/>
            <person name="Khaykin E."/>
            <person name="Kim C.J."/>
            <person name="Koo H.L."/>
            <person name="Kremenetskaia I."/>
            <person name="Kurtz D.B."/>
            <person name="Kwan A."/>
            <person name="Lam B."/>
            <person name="Langin-Hooper S."/>
            <person name="Lee A."/>
            <person name="Lee J.M."/>
            <person name="Lenz C.A."/>
            <person name="Li J.H."/>
            <person name="Li Y."/>
            <person name="Lin X."/>
            <person name="Liu S.X."/>
            <person name="Liu Z.A."/>
            <person name="Luros J.S."/>
            <person name="Maiti R."/>
            <person name="Marziali A."/>
            <person name="Militscher J."/>
            <person name="Miranda M."/>
            <person name="Nguyen M."/>
            <person name="Nierman W.C."/>
            <person name="Osborne B.I."/>
            <person name="Pai G."/>
            <person name="Peterson J."/>
            <person name="Pham P.K."/>
            <person name="Rizzo M."/>
            <person name="Rooney T."/>
            <person name="Rowley D."/>
            <person name="Sakano H."/>
            <person name="Salzberg S.L."/>
            <person name="Schwartz J.R."/>
            <person name="Shinn P."/>
            <person name="Southwick A.M."/>
            <person name="Sun H."/>
            <person name="Tallon L.J."/>
            <person name="Tambunga G."/>
            <person name="Toriumi M.J."/>
            <person name="Town C.D."/>
            <person name="Utterback T."/>
            <person name="Van Aken S."/>
            <person name="Vaysberg M."/>
            <person name="Vysotskaia V.S."/>
            <person name="Walker M."/>
            <person name="Wu D."/>
            <person name="Yu G."/>
            <person name="Fraser C.M."/>
            <person name="Venter J.C."/>
            <person name="Davis R.W."/>
        </authorList>
    </citation>
    <scope>NUCLEOTIDE SEQUENCE [LARGE SCALE GENOMIC DNA]</scope>
    <source>
        <strain>cv. Columbia</strain>
    </source>
</reference>
<organism evidence="2">
    <name type="scientific">Arabidopsis thaliana</name>
    <name type="common">Mouse-ear cress</name>
    <dbReference type="NCBI Taxonomy" id="3702"/>
    <lineage>
        <taxon>Eukaryota</taxon>
        <taxon>Viridiplantae</taxon>
        <taxon>Streptophyta</taxon>
        <taxon>Embryophyta</taxon>
        <taxon>Tracheophyta</taxon>
        <taxon>Spermatophyta</taxon>
        <taxon>Magnoliopsida</taxon>
        <taxon>eudicotyledons</taxon>
        <taxon>Gunneridae</taxon>
        <taxon>Pentapetalae</taxon>
        <taxon>rosids</taxon>
        <taxon>malvids</taxon>
        <taxon>Brassicales</taxon>
        <taxon>Brassicaceae</taxon>
        <taxon>Camelineae</taxon>
        <taxon>Arabidopsis</taxon>
    </lineage>
</organism>
<dbReference type="InterPro" id="IPR025312">
    <property type="entry name" value="DUF4216"/>
</dbReference>
<evidence type="ECO:0000259" key="1">
    <source>
        <dbReference type="Pfam" id="PF13952"/>
    </source>
</evidence>
<name>Q9S9R9_ARATH</name>
<proteinExistence type="predicted"/>
<dbReference type="AlphaFoldDB" id="Q9S9R9"/>
<dbReference type="PANTHER" id="PTHR48258:SF4">
    <property type="entry name" value="DUF4216 DOMAIN-CONTAINING PROTEIN"/>
    <property type="match status" value="1"/>
</dbReference>
<gene>
    <name evidence="2" type="primary">F28J9.10</name>
</gene>
<feature type="domain" description="DUF4216" evidence="1">
    <location>
        <begin position="67"/>
        <end position="141"/>
    </location>
</feature>
<accession>Q9S9R9</accession>
<reference evidence="2" key="2">
    <citation type="submission" date="1999-11" db="EMBL/GenBank/DDBJ databases">
        <authorList>
            <person name="Theologis"/>
        </authorList>
    </citation>
    <scope>NUCLEOTIDE SEQUENCE</scope>
</reference>
<protein>
    <submittedName>
        <fullName evidence="2">F28J9.10</fullName>
    </submittedName>
</protein>